<dbReference type="InParanoid" id="K3X0E0"/>
<dbReference type="EnsemblProtists" id="PYU1_T010689">
    <property type="protein sequence ID" value="PYU1_T010689"/>
    <property type="gene ID" value="PYU1_G010666"/>
</dbReference>
<feature type="region of interest" description="Disordered" evidence="5">
    <location>
        <begin position="298"/>
        <end position="317"/>
    </location>
</feature>
<dbReference type="eggNOG" id="ENOG502RY07">
    <property type="taxonomic scope" value="Eukaryota"/>
</dbReference>
<evidence type="ECO:0000259" key="6">
    <source>
        <dbReference type="Pfam" id="PF03131"/>
    </source>
</evidence>
<dbReference type="GO" id="GO:0003677">
    <property type="term" value="F:DNA binding"/>
    <property type="evidence" value="ECO:0007669"/>
    <property type="project" value="UniProtKB-KW"/>
</dbReference>
<feature type="domain" description="Basic leucine zipper" evidence="6">
    <location>
        <begin position="59"/>
        <end position="110"/>
    </location>
</feature>
<feature type="compositionally biased region" description="Basic residues" evidence="5">
    <location>
        <begin position="1"/>
        <end position="12"/>
    </location>
</feature>
<keyword evidence="3" id="KW-0804">Transcription</keyword>
<evidence type="ECO:0000256" key="1">
    <source>
        <dbReference type="ARBA" id="ARBA00023015"/>
    </source>
</evidence>
<feature type="coiled-coil region" evidence="4">
    <location>
        <begin position="75"/>
        <end position="109"/>
    </location>
</feature>
<evidence type="ECO:0000256" key="3">
    <source>
        <dbReference type="ARBA" id="ARBA00023163"/>
    </source>
</evidence>
<reference evidence="8" key="1">
    <citation type="journal article" date="2010" name="Genome Biol.">
        <title>Genome sequence of the necrotrophic plant pathogen Pythium ultimum reveals original pathogenicity mechanisms and effector repertoire.</title>
        <authorList>
            <person name="Levesque C.A."/>
            <person name="Brouwer H."/>
            <person name="Cano L."/>
            <person name="Hamilton J.P."/>
            <person name="Holt C."/>
            <person name="Huitema E."/>
            <person name="Raffaele S."/>
            <person name="Robideau G.P."/>
            <person name="Thines M."/>
            <person name="Win J."/>
            <person name="Zerillo M.M."/>
            <person name="Beakes G.W."/>
            <person name="Boore J.L."/>
            <person name="Busam D."/>
            <person name="Dumas B."/>
            <person name="Ferriera S."/>
            <person name="Fuerstenberg S.I."/>
            <person name="Gachon C.M."/>
            <person name="Gaulin E."/>
            <person name="Govers F."/>
            <person name="Grenville-Briggs L."/>
            <person name="Horner N."/>
            <person name="Hostetler J."/>
            <person name="Jiang R.H."/>
            <person name="Johnson J."/>
            <person name="Krajaejun T."/>
            <person name="Lin H."/>
            <person name="Meijer H.J."/>
            <person name="Moore B."/>
            <person name="Morris P."/>
            <person name="Phuntmart V."/>
            <person name="Puiu D."/>
            <person name="Shetty J."/>
            <person name="Stajich J.E."/>
            <person name="Tripathy S."/>
            <person name="Wawra S."/>
            <person name="van West P."/>
            <person name="Whitty B.R."/>
            <person name="Coutinho P.M."/>
            <person name="Henrissat B."/>
            <person name="Martin F."/>
            <person name="Thomas P.D."/>
            <person name="Tyler B.M."/>
            <person name="De Vries R.P."/>
            <person name="Kamoun S."/>
            <person name="Yandell M."/>
            <person name="Tisserat N."/>
            <person name="Buell C.R."/>
        </authorList>
    </citation>
    <scope>NUCLEOTIDE SEQUENCE</scope>
    <source>
        <strain evidence="8">DAOM:BR144</strain>
    </source>
</reference>
<dbReference type="HOGENOM" id="CLU_084624_0_0_1"/>
<reference evidence="8" key="2">
    <citation type="submission" date="2010-04" db="EMBL/GenBank/DDBJ databases">
        <authorList>
            <person name="Buell R."/>
            <person name="Hamilton J."/>
            <person name="Hostetler J."/>
        </authorList>
    </citation>
    <scope>NUCLEOTIDE SEQUENCE [LARGE SCALE GENOMIC DNA]</scope>
    <source>
        <strain evidence="8">DAOM:BR144</strain>
    </source>
</reference>
<name>K3X0E0_GLOUD</name>
<keyword evidence="2" id="KW-0238">DNA-binding</keyword>
<dbReference type="OMA" id="EGPDYVG"/>
<organism evidence="7 8">
    <name type="scientific">Globisporangium ultimum (strain ATCC 200006 / CBS 805.95 / DAOM BR144)</name>
    <name type="common">Pythium ultimum</name>
    <dbReference type="NCBI Taxonomy" id="431595"/>
    <lineage>
        <taxon>Eukaryota</taxon>
        <taxon>Sar</taxon>
        <taxon>Stramenopiles</taxon>
        <taxon>Oomycota</taxon>
        <taxon>Peronosporomycetes</taxon>
        <taxon>Pythiales</taxon>
        <taxon>Pythiaceae</taxon>
        <taxon>Globisporangium</taxon>
    </lineage>
</organism>
<evidence type="ECO:0000256" key="5">
    <source>
        <dbReference type="SAM" id="MobiDB-lite"/>
    </source>
</evidence>
<dbReference type="EMBL" id="GL376592">
    <property type="status" value="NOT_ANNOTATED_CDS"/>
    <property type="molecule type" value="Genomic_DNA"/>
</dbReference>
<sequence length="317" mass="35297">MSVPKGRGRRARSASNEGVMLLMEGPKATGAGDGSPSGSSKSSTSTTSQTDGEPTADDKVLRRRLQYKMHQRRHRAKQKQKIETLEHEVSELRADISNLQLQSLALQQQNVFMTRGMITGAPAKIVQQYFAMYENGFSPRRYNDQEQFVQCVMSSSIEGPDYVGVETIKEQWRLYGVFFASTRYETRSYEITTLDDLTIVVVDADIHIRPRRDGVTALCPNLLGNEELIQEVVGSPIIISGKYRFMFAANGEVSWFGADLDFVNGLQRTFGTLDKVSAFMDGAKISFGTGQIDCRPVKRESSGSASDPRHNLDFLLS</sequence>
<reference evidence="7" key="3">
    <citation type="submission" date="2015-02" db="UniProtKB">
        <authorList>
            <consortium name="EnsemblProtists"/>
        </authorList>
    </citation>
    <scope>IDENTIFICATION</scope>
    <source>
        <strain evidence="7">DAOM BR144</strain>
    </source>
</reference>
<proteinExistence type="predicted"/>
<protein>
    <recommendedName>
        <fullName evidence="6">Basic leucine zipper domain-containing protein</fullName>
    </recommendedName>
</protein>
<keyword evidence="4" id="KW-0175">Coiled coil</keyword>
<dbReference type="GO" id="GO:0003700">
    <property type="term" value="F:DNA-binding transcription factor activity"/>
    <property type="evidence" value="ECO:0007669"/>
    <property type="project" value="InterPro"/>
</dbReference>
<dbReference type="InterPro" id="IPR004826">
    <property type="entry name" value="bZIP_Maf"/>
</dbReference>
<dbReference type="Proteomes" id="UP000019132">
    <property type="component" value="Unassembled WGS sequence"/>
</dbReference>
<dbReference type="CDD" id="cd14686">
    <property type="entry name" value="bZIP"/>
    <property type="match status" value="1"/>
</dbReference>
<dbReference type="Pfam" id="PF03131">
    <property type="entry name" value="bZIP_Maf"/>
    <property type="match status" value="1"/>
</dbReference>
<keyword evidence="1" id="KW-0805">Transcription regulation</keyword>
<dbReference type="AlphaFoldDB" id="K3X0E0"/>
<evidence type="ECO:0000256" key="4">
    <source>
        <dbReference type="SAM" id="Coils"/>
    </source>
</evidence>
<feature type="region of interest" description="Disordered" evidence="5">
    <location>
        <begin position="1"/>
        <end position="59"/>
    </location>
</feature>
<accession>K3X0E0</accession>
<dbReference type="SUPFAM" id="SSF57959">
    <property type="entry name" value="Leucine zipper domain"/>
    <property type="match status" value="1"/>
</dbReference>
<dbReference type="InterPro" id="IPR046347">
    <property type="entry name" value="bZIP_sf"/>
</dbReference>
<evidence type="ECO:0000313" key="7">
    <source>
        <dbReference type="EnsemblProtists" id="PYU1_T010689"/>
    </source>
</evidence>
<evidence type="ECO:0000256" key="2">
    <source>
        <dbReference type="ARBA" id="ARBA00023125"/>
    </source>
</evidence>
<evidence type="ECO:0000313" key="8">
    <source>
        <dbReference type="Proteomes" id="UP000019132"/>
    </source>
</evidence>
<feature type="compositionally biased region" description="Low complexity" evidence="5">
    <location>
        <begin position="34"/>
        <end position="52"/>
    </location>
</feature>
<keyword evidence="8" id="KW-1185">Reference proteome</keyword>
<dbReference type="VEuPathDB" id="FungiDB:PYU1_G010666"/>